<feature type="transmembrane region" description="Helical" evidence="1">
    <location>
        <begin position="36"/>
        <end position="55"/>
    </location>
</feature>
<dbReference type="EMBL" id="AWGA01000055">
    <property type="protein sequence ID" value="TEA27120.1"/>
    <property type="molecule type" value="Genomic_DNA"/>
</dbReference>
<protein>
    <submittedName>
        <fullName evidence="2">Uncharacterized protein</fullName>
    </submittedName>
</protein>
<gene>
    <name evidence="2" type="ORF">O970_05510</name>
</gene>
<proteinExistence type="predicted"/>
<dbReference type="RefSeq" id="WP_024496139.1">
    <property type="nucleotide sequence ID" value="NZ_AWGA01000055.1"/>
</dbReference>
<keyword evidence="1" id="KW-0812">Transmembrane</keyword>
<comment type="caution">
    <text evidence="2">The sequence shown here is derived from an EMBL/GenBank/DDBJ whole genome shotgun (WGS) entry which is preliminary data.</text>
</comment>
<keyword evidence="3" id="KW-1185">Reference proteome</keyword>
<name>A0AB94ICH7_9GAMM</name>
<dbReference type="AlphaFoldDB" id="A0AB94ICH7"/>
<evidence type="ECO:0000313" key="3">
    <source>
        <dbReference type="Proteomes" id="UP000506160"/>
    </source>
</evidence>
<keyword evidence="1" id="KW-1133">Transmembrane helix</keyword>
<evidence type="ECO:0000313" key="2">
    <source>
        <dbReference type="EMBL" id="TEA27120.1"/>
    </source>
</evidence>
<evidence type="ECO:0000256" key="1">
    <source>
        <dbReference type="SAM" id="Phobius"/>
    </source>
</evidence>
<keyword evidence="1" id="KW-0472">Membrane</keyword>
<accession>A0AB94ICH7</accession>
<organism evidence="2 3">
    <name type="scientific">Candidatus Schmidhempelia bombi str. Bimp</name>
    <dbReference type="NCBI Taxonomy" id="1387197"/>
    <lineage>
        <taxon>Bacteria</taxon>
        <taxon>Pseudomonadati</taxon>
        <taxon>Pseudomonadota</taxon>
        <taxon>Gammaproteobacteria</taxon>
        <taxon>Orbales</taxon>
        <taxon>Orbaceae</taxon>
        <taxon>Candidatus Schmidhempelia</taxon>
    </lineage>
</organism>
<reference evidence="2 3" key="1">
    <citation type="journal article" date="2014" name="Appl. Environ. Microbiol.">
        <title>Genomic features of a bumble bee symbiont reflect its host environment.</title>
        <authorList>
            <person name="Martinson V.G."/>
            <person name="Magoc T."/>
            <person name="Koch H."/>
            <person name="Salzberg S.L."/>
            <person name="Moran N.A."/>
        </authorList>
    </citation>
    <scope>NUCLEOTIDE SEQUENCE [LARGE SCALE GENOMIC DNA]</scope>
    <source>
        <strain evidence="2 3">Bimp</strain>
    </source>
</reference>
<dbReference type="Proteomes" id="UP000506160">
    <property type="component" value="Unassembled WGS sequence"/>
</dbReference>
<sequence>MPNNNTRNVFSAQTCQIKNGNIATKEVILKNIRTPLFVLFAYGGGGAFGFWGAALHKRERLKIKYPHAEIYLSYL</sequence>